<feature type="chain" id="PRO_5025679009" evidence="2">
    <location>
        <begin position="24"/>
        <end position="146"/>
    </location>
</feature>
<dbReference type="EMBL" id="VJMI01013205">
    <property type="protein sequence ID" value="KAF0748368.1"/>
    <property type="molecule type" value="Genomic_DNA"/>
</dbReference>
<sequence length="146" mass="16089">MKSSAFLTPMALIMVMIVHDASAERVDPQCGTCTNCYFAGNNACFLWWSKAQCDSVDVYKWCGAGSNDLLPLPPNDLLQPPPNELLPPHLNDPFPCPPNDLLPPTPNEQLPPNEYLPPNEPFSSTANEQLPFPPNNLLPPNQQLPL</sequence>
<evidence type="ECO:0000313" key="3">
    <source>
        <dbReference type="EMBL" id="KAF0748368.1"/>
    </source>
</evidence>
<dbReference type="Proteomes" id="UP000469452">
    <property type="component" value="Unassembled WGS sequence"/>
</dbReference>
<organism evidence="3 4">
    <name type="scientific">Aphanomyces astaci</name>
    <name type="common">Crayfish plague agent</name>
    <dbReference type="NCBI Taxonomy" id="112090"/>
    <lineage>
        <taxon>Eukaryota</taxon>
        <taxon>Sar</taxon>
        <taxon>Stramenopiles</taxon>
        <taxon>Oomycota</taxon>
        <taxon>Saprolegniomycetes</taxon>
        <taxon>Saprolegniales</taxon>
        <taxon>Verrucalvaceae</taxon>
        <taxon>Aphanomyces</taxon>
    </lineage>
</organism>
<evidence type="ECO:0000256" key="1">
    <source>
        <dbReference type="SAM" id="MobiDB-lite"/>
    </source>
</evidence>
<comment type="caution">
    <text evidence="3">The sequence shown here is derived from an EMBL/GenBank/DDBJ whole genome shotgun (WGS) entry which is preliminary data.</text>
</comment>
<name>A0A6A5AEA2_APHAT</name>
<feature type="non-terminal residue" evidence="3">
    <location>
        <position position="146"/>
    </location>
</feature>
<evidence type="ECO:0000256" key="2">
    <source>
        <dbReference type="SAM" id="SignalP"/>
    </source>
</evidence>
<proteinExistence type="predicted"/>
<dbReference type="AlphaFoldDB" id="A0A6A5AEA2"/>
<reference evidence="3 4" key="1">
    <citation type="submission" date="2019-06" db="EMBL/GenBank/DDBJ databases">
        <title>Genomics analysis of Aphanomyces spp. identifies a new class of oomycete effector associated with host adaptation.</title>
        <authorList>
            <person name="Gaulin E."/>
        </authorList>
    </citation>
    <scope>NUCLEOTIDE SEQUENCE [LARGE SCALE GENOMIC DNA]</scope>
    <source>
        <strain evidence="3 4">E</strain>
    </source>
</reference>
<gene>
    <name evidence="3" type="ORF">AaE_007366</name>
</gene>
<keyword evidence="2" id="KW-0732">Signal</keyword>
<feature type="signal peptide" evidence="2">
    <location>
        <begin position="1"/>
        <end position="23"/>
    </location>
</feature>
<feature type="compositionally biased region" description="Pro residues" evidence="1">
    <location>
        <begin position="94"/>
        <end position="106"/>
    </location>
</feature>
<feature type="compositionally biased region" description="Pro residues" evidence="1">
    <location>
        <begin position="72"/>
        <end position="85"/>
    </location>
</feature>
<dbReference type="VEuPathDB" id="FungiDB:H257_18157"/>
<protein>
    <submittedName>
        <fullName evidence="3">Uncharacterized protein</fullName>
    </submittedName>
</protein>
<accession>A0A6A5AEA2</accession>
<evidence type="ECO:0000313" key="4">
    <source>
        <dbReference type="Proteomes" id="UP000469452"/>
    </source>
</evidence>
<feature type="region of interest" description="Disordered" evidence="1">
    <location>
        <begin position="72"/>
        <end position="146"/>
    </location>
</feature>